<accession>A0AAE0U6H6</accession>
<dbReference type="Proteomes" id="UP001281003">
    <property type="component" value="Unassembled WGS sequence"/>
</dbReference>
<organism evidence="1 2">
    <name type="scientific">Sordaria brevicollis</name>
    <dbReference type="NCBI Taxonomy" id="83679"/>
    <lineage>
        <taxon>Eukaryota</taxon>
        <taxon>Fungi</taxon>
        <taxon>Dikarya</taxon>
        <taxon>Ascomycota</taxon>
        <taxon>Pezizomycotina</taxon>
        <taxon>Sordariomycetes</taxon>
        <taxon>Sordariomycetidae</taxon>
        <taxon>Sordariales</taxon>
        <taxon>Sordariaceae</taxon>
        <taxon>Sordaria</taxon>
    </lineage>
</organism>
<proteinExistence type="predicted"/>
<protein>
    <submittedName>
        <fullName evidence="1">Uncharacterized protein</fullName>
    </submittedName>
</protein>
<reference evidence="1" key="2">
    <citation type="submission" date="2023-07" db="EMBL/GenBank/DDBJ databases">
        <authorList>
            <consortium name="Lawrence Berkeley National Laboratory"/>
            <person name="Haridas S."/>
            <person name="Hensen N."/>
            <person name="Bonometti L."/>
            <person name="Westerberg I."/>
            <person name="Brannstrom I.O."/>
            <person name="Guillou S."/>
            <person name="Cros-Aarteil S."/>
            <person name="Calhoun S."/>
            <person name="Kuo A."/>
            <person name="Mondo S."/>
            <person name="Pangilinan J."/>
            <person name="Riley R."/>
            <person name="LaButti K."/>
            <person name="Andreopoulos B."/>
            <person name="Lipzen A."/>
            <person name="Chen C."/>
            <person name="Yanf M."/>
            <person name="Daum C."/>
            <person name="Ng V."/>
            <person name="Clum A."/>
            <person name="Steindorff A."/>
            <person name="Ohm R."/>
            <person name="Martin F."/>
            <person name="Silar P."/>
            <person name="Natvig D."/>
            <person name="Lalanne C."/>
            <person name="Gautier V."/>
            <person name="Ament-velasquez S.L."/>
            <person name="Kruys A."/>
            <person name="Hutchinson M.I."/>
            <person name="Powell A.J."/>
            <person name="Barry K."/>
            <person name="Miller A.N."/>
            <person name="Grigoriev I.V."/>
            <person name="Debuchy R."/>
            <person name="Gladieux P."/>
            <person name="Thoren M.H."/>
            <person name="Johannesson H."/>
        </authorList>
    </citation>
    <scope>NUCLEOTIDE SEQUENCE</scope>
    <source>
        <strain evidence="1">FGSC 1904</strain>
    </source>
</reference>
<gene>
    <name evidence="1" type="ORF">B0T20DRAFT_55532</name>
</gene>
<dbReference type="EMBL" id="JAUTDP010000011">
    <property type="protein sequence ID" value="KAK3392410.1"/>
    <property type="molecule type" value="Genomic_DNA"/>
</dbReference>
<keyword evidence="2" id="KW-1185">Reference proteome</keyword>
<comment type="caution">
    <text evidence="1">The sequence shown here is derived from an EMBL/GenBank/DDBJ whole genome shotgun (WGS) entry which is preliminary data.</text>
</comment>
<sequence>MASRSSKCNDLWYNTKDFLGFLSIFSWTSSTLDGLHIQQVIDWSGGFPGSAGFLTLARAIFLSFCMQKDVVVFIFFGLKRCAWVGIASEFGSYCEVVSHEQR</sequence>
<evidence type="ECO:0000313" key="1">
    <source>
        <dbReference type="EMBL" id="KAK3392410.1"/>
    </source>
</evidence>
<reference evidence="1" key="1">
    <citation type="journal article" date="2023" name="Mol. Phylogenet. Evol.">
        <title>Genome-scale phylogeny and comparative genomics of the fungal order Sordariales.</title>
        <authorList>
            <person name="Hensen N."/>
            <person name="Bonometti L."/>
            <person name="Westerberg I."/>
            <person name="Brannstrom I.O."/>
            <person name="Guillou S."/>
            <person name="Cros-Aarteil S."/>
            <person name="Calhoun S."/>
            <person name="Haridas S."/>
            <person name="Kuo A."/>
            <person name="Mondo S."/>
            <person name="Pangilinan J."/>
            <person name="Riley R."/>
            <person name="LaButti K."/>
            <person name="Andreopoulos B."/>
            <person name="Lipzen A."/>
            <person name="Chen C."/>
            <person name="Yan M."/>
            <person name="Daum C."/>
            <person name="Ng V."/>
            <person name="Clum A."/>
            <person name="Steindorff A."/>
            <person name="Ohm R.A."/>
            <person name="Martin F."/>
            <person name="Silar P."/>
            <person name="Natvig D.O."/>
            <person name="Lalanne C."/>
            <person name="Gautier V."/>
            <person name="Ament-Velasquez S.L."/>
            <person name="Kruys A."/>
            <person name="Hutchinson M.I."/>
            <person name="Powell A.J."/>
            <person name="Barry K."/>
            <person name="Miller A.N."/>
            <person name="Grigoriev I.V."/>
            <person name="Debuchy R."/>
            <person name="Gladieux P."/>
            <person name="Hiltunen Thoren M."/>
            <person name="Johannesson H."/>
        </authorList>
    </citation>
    <scope>NUCLEOTIDE SEQUENCE</scope>
    <source>
        <strain evidence="1">FGSC 1904</strain>
    </source>
</reference>
<evidence type="ECO:0000313" key="2">
    <source>
        <dbReference type="Proteomes" id="UP001281003"/>
    </source>
</evidence>
<dbReference type="AlphaFoldDB" id="A0AAE0U6H6"/>
<name>A0AAE0U6H6_SORBR</name>